<feature type="active site" description="Proton acceptor" evidence="7">
    <location>
        <position position="263"/>
    </location>
</feature>
<dbReference type="eggNOG" id="COG0364">
    <property type="taxonomic scope" value="Bacteria"/>
</dbReference>
<evidence type="ECO:0000259" key="8">
    <source>
        <dbReference type="Pfam" id="PF00479"/>
    </source>
</evidence>
<evidence type="ECO:0000313" key="10">
    <source>
        <dbReference type="EMBL" id="ABF41813.1"/>
    </source>
</evidence>
<dbReference type="Gene3D" id="3.40.50.720">
    <property type="entry name" value="NAD(P)-binding Rossmann-like Domain"/>
    <property type="match status" value="1"/>
</dbReference>
<dbReference type="HAMAP" id="MF_00966">
    <property type="entry name" value="G6PD"/>
    <property type="match status" value="1"/>
</dbReference>
<feature type="binding site" evidence="7">
    <location>
        <begin position="108"/>
        <end position="109"/>
    </location>
    <ligand>
        <name>NADP(+)</name>
        <dbReference type="ChEBI" id="CHEBI:58349"/>
    </ligand>
</feature>
<accession>Q1IMT7</accession>
<comment type="function">
    <text evidence="7">Catalyzes the oxidation of glucose 6-phosphate to 6-phosphogluconolactone.</text>
</comment>
<evidence type="ECO:0000256" key="2">
    <source>
        <dbReference type="ARBA" id="ARBA00009975"/>
    </source>
</evidence>
<dbReference type="PRINTS" id="PR00079">
    <property type="entry name" value="G6PDHDRGNASE"/>
</dbReference>
<protein>
    <recommendedName>
        <fullName evidence="7">Glucose-6-phosphate 1-dehydrogenase</fullName>
        <shortName evidence="7">G6PD</shortName>
        <ecNumber evidence="7">1.1.1.49</ecNumber>
    </recommendedName>
</protein>
<evidence type="ECO:0000256" key="6">
    <source>
        <dbReference type="ARBA" id="ARBA00023277"/>
    </source>
</evidence>
<feature type="domain" description="Glucose-6-phosphate dehydrogenase NAD-binding" evidence="8">
    <location>
        <begin position="27"/>
        <end position="210"/>
    </location>
</feature>
<gene>
    <name evidence="7" type="primary">zwf</name>
    <name evidence="10" type="ordered locus">Acid345_2812</name>
</gene>
<keyword evidence="6 7" id="KW-0119">Carbohydrate metabolism</keyword>
<feature type="binding site" evidence="7">
    <location>
        <position position="258"/>
    </location>
    <ligand>
        <name>substrate</name>
    </ligand>
</feature>
<sequence>MSTVVQATPTRSIAIPPMPKAEPCTIVIFGASGDLTKRKLIPALYDLACIGCISGQQFDVLGTGRTEMTTDEFRKAMRDAASTSKDARKFSDWNWEEFEKRLHYFPGDINNDGFYHALKDQLSEIEKNGGSSNHLFYVSTQASLAPPIVQGLGKCGLSKNEKGWTRIVLEKPFGRDLESAKALNREVLQVFDEKDVYRIDHYLGKETVQNILVFRFGNSLFEPIWNRNYINSVEITAAETLGVEQRAAFYEETGALRDMVANHLLQLVTLTAMEPPVAFDADSVREQKVQVLRAIHHMTPEQVCERTVRGQYGPGKINGKDVPGYREEPGVKPDSRTETYVAVEFRIDNWRWAGVPFYVRSGKRLAKSETEIKIHFKRTPQALFAKTSDDDIEANVITLRVQPNEGITMSFAAKQPGAQMKAVPVKMDFSYQTAFGGQAPVAYETLLLDAMRGDPTLFTRGDEAENQWRIITPIEDAWLQLPVPKFPNYAAGSDGPEEANTLIAEECKKWSPIG</sequence>
<dbReference type="SUPFAM" id="SSF55347">
    <property type="entry name" value="Glyceraldehyde-3-phosphate dehydrogenase-like, C-terminal domain"/>
    <property type="match status" value="1"/>
</dbReference>
<dbReference type="KEGG" id="aba:Acid345_2812"/>
<dbReference type="Proteomes" id="UP000002432">
    <property type="component" value="Chromosome"/>
</dbReference>
<feature type="binding site" evidence="7">
    <location>
        <position position="363"/>
    </location>
    <ligand>
        <name>substrate</name>
    </ligand>
</feature>
<dbReference type="RefSeq" id="WP_011523614.1">
    <property type="nucleotide sequence ID" value="NC_008009.1"/>
</dbReference>
<evidence type="ECO:0000259" key="9">
    <source>
        <dbReference type="Pfam" id="PF02781"/>
    </source>
</evidence>
<dbReference type="EnsemblBacteria" id="ABF41813">
    <property type="protein sequence ID" value="ABF41813"/>
    <property type="gene ID" value="Acid345_2812"/>
</dbReference>
<dbReference type="SUPFAM" id="SSF51735">
    <property type="entry name" value="NAD(P)-binding Rossmann-fold domains"/>
    <property type="match status" value="1"/>
</dbReference>
<dbReference type="GO" id="GO:0009051">
    <property type="term" value="P:pentose-phosphate shunt, oxidative branch"/>
    <property type="evidence" value="ECO:0007669"/>
    <property type="project" value="TreeGrafter"/>
</dbReference>
<dbReference type="PROSITE" id="PS00069">
    <property type="entry name" value="G6P_DEHYDROGENASE"/>
    <property type="match status" value="1"/>
</dbReference>
<proteinExistence type="inferred from homology"/>
<dbReference type="EC" id="1.1.1.49" evidence="7"/>
<feature type="domain" description="Glucose-6-phosphate dehydrogenase C-terminal" evidence="9">
    <location>
        <begin position="212"/>
        <end position="510"/>
    </location>
</feature>
<evidence type="ECO:0000256" key="3">
    <source>
        <dbReference type="ARBA" id="ARBA00022526"/>
    </source>
</evidence>
<dbReference type="GO" id="GO:0006006">
    <property type="term" value="P:glucose metabolic process"/>
    <property type="evidence" value="ECO:0007669"/>
    <property type="project" value="UniProtKB-KW"/>
</dbReference>
<dbReference type="GO" id="GO:0005829">
    <property type="term" value="C:cytosol"/>
    <property type="evidence" value="ECO:0007669"/>
    <property type="project" value="TreeGrafter"/>
</dbReference>
<evidence type="ECO:0000256" key="1">
    <source>
        <dbReference type="ARBA" id="ARBA00004937"/>
    </source>
</evidence>
<comment type="pathway">
    <text evidence="1 7">Carbohydrate degradation; pentose phosphate pathway; D-ribulose 5-phosphate from D-glucose 6-phosphate (oxidative stage): step 1/3.</text>
</comment>
<dbReference type="PIRSF" id="PIRSF000110">
    <property type="entry name" value="G6PD"/>
    <property type="match status" value="1"/>
</dbReference>
<dbReference type="UniPathway" id="UPA00115">
    <property type="reaction ID" value="UER00408"/>
</dbReference>
<comment type="catalytic activity">
    <reaction evidence="7">
        <text>D-glucose 6-phosphate + NADP(+) = 6-phospho-D-glucono-1,5-lactone + NADPH + H(+)</text>
        <dbReference type="Rhea" id="RHEA:15841"/>
        <dbReference type="ChEBI" id="CHEBI:15378"/>
        <dbReference type="ChEBI" id="CHEBI:57783"/>
        <dbReference type="ChEBI" id="CHEBI:57955"/>
        <dbReference type="ChEBI" id="CHEBI:58349"/>
        <dbReference type="ChEBI" id="CHEBI:61548"/>
        <dbReference type="EC" id="1.1.1.49"/>
    </reaction>
</comment>
<dbReference type="Pfam" id="PF02781">
    <property type="entry name" value="G6PD_C"/>
    <property type="match status" value="1"/>
</dbReference>
<dbReference type="STRING" id="204669.Acid345_2812"/>
<evidence type="ECO:0000256" key="5">
    <source>
        <dbReference type="ARBA" id="ARBA00023002"/>
    </source>
</evidence>
<keyword evidence="11" id="KW-1185">Reference proteome</keyword>
<dbReference type="PANTHER" id="PTHR23429:SF0">
    <property type="entry name" value="GLUCOSE-6-PHOSPHATE 1-DEHYDROGENASE"/>
    <property type="match status" value="1"/>
</dbReference>
<dbReference type="InterPro" id="IPR036291">
    <property type="entry name" value="NAD(P)-bd_dom_sf"/>
</dbReference>
<dbReference type="InterPro" id="IPR022675">
    <property type="entry name" value="G6P_DH_C"/>
</dbReference>
<dbReference type="Gene3D" id="3.30.360.10">
    <property type="entry name" value="Dihydrodipicolinate Reductase, domain 2"/>
    <property type="match status" value="1"/>
</dbReference>
<evidence type="ECO:0000256" key="4">
    <source>
        <dbReference type="ARBA" id="ARBA00022857"/>
    </source>
</evidence>
<feature type="binding site" evidence="7">
    <location>
        <position position="65"/>
    </location>
    <ligand>
        <name>NADP(+)</name>
        <dbReference type="ChEBI" id="CHEBI:58349"/>
    </ligand>
</feature>
<evidence type="ECO:0000256" key="7">
    <source>
        <dbReference type="HAMAP-Rule" id="MF_00966"/>
    </source>
</evidence>
<dbReference type="OrthoDB" id="9802739at2"/>
<dbReference type="GO" id="GO:0050661">
    <property type="term" value="F:NADP binding"/>
    <property type="evidence" value="ECO:0007669"/>
    <property type="project" value="UniProtKB-UniRule"/>
</dbReference>
<feature type="binding site" evidence="7">
    <location>
        <position position="205"/>
    </location>
    <ligand>
        <name>substrate</name>
    </ligand>
</feature>
<comment type="similarity">
    <text evidence="2 7">Belongs to the glucose-6-phosphate dehydrogenase family.</text>
</comment>
<dbReference type="InterPro" id="IPR001282">
    <property type="entry name" value="G6P_DH"/>
</dbReference>
<comment type="caution">
    <text evidence="7">Lacks conserved residue(s) required for the propagation of feature annotation.</text>
</comment>
<feature type="binding site" evidence="7">
    <location>
        <begin position="30"/>
        <end position="37"/>
    </location>
    <ligand>
        <name>NADP(+)</name>
        <dbReference type="ChEBI" id="CHEBI:58349"/>
    </ligand>
</feature>
<dbReference type="HOGENOM" id="CLU_013524_5_0_0"/>
<dbReference type="NCBIfam" id="TIGR00871">
    <property type="entry name" value="zwf"/>
    <property type="match status" value="1"/>
</dbReference>
<keyword evidence="4 7" id="KW-0521">NADP</keyword>
<keyword evidence="3 7" id="KW-0313">Glucose metabolism</keyword>
<dbReference type="AlphaFoldDB" id="Q1IMT7"/>
<feature type="binding site" evidence="7">
    <location>
        <position position="201"/>
    </location>
    <ligand>
        <name>substrate</name>
    </ligand>
</feature>
<feature type="binding site" evidence="7">
    <location>
        <position position="171"/>
    </location>
    <ligand>
        <name>NADP(+)</name>
        <dbReference type="ChEBI" id="CHEBI:58349"/>
    </ligand>
</feature>
<dbReference type="GO" id="GO:0004345">
    <property type="term" value="F:glucose-6-phosphate dehydrogenase activity"/>
    <property type="evidence" value="ECO:0007669"/>
    <property type="project" value="UniProtKB-UniRule"/>
</dbReference>
<dbReference type="PANTHER" id="PTHR23429">
    <property type="entry name" value="GLUCOSE-6-PHOSPHATE 1-DEHYDROGENASE G6PD"/>
    <property type="match status" value="1"/>
</dbReference>
<reference evidence="10 11" key="1">
    <citation type="journal article" date="2009" name="Appl. Environ. Microbiol.">
        <title>Three genomes from the phylum Acidobacteria provide insight into the lifestyles of these microorganisms in soils.</title>
        <authorList>
            <person name="Ward N.L."/>
            <person name="Challacombe J.F."/>
            <person name="Janssen P.H."/>
            <person name="Henrissat B."/>
            <person name="Coutinho P.M."/>
            <person name="Wu M."/>
            <person name="Xie G."/>
            <person name="Haft D.H."/>
            <person name="Sait M."/>
            <person name="Badger J."/>
            <person name="Barabote R.D."/>
            <person name="Bradley B."/>
            <person name="Brettin T.S."/>
            <person name="Brinkac L.M."/>
            <person name="Bruce D."/>
            <person name="Creasy T."/>
            <person name="Daugherty S.C."/>
            <person name="Davidsen T.M."/>
            <person name="DeBoy R.T."/>
            <person name="Detter J.C."/>
            <person name="Dodson R.J."/>
            <person name="Durkin A.S."/>
            <person name="Ganapathy A."/>
            <person name="Gwinn-Giglio M."/>
            <person name="Han C.S."/>
            <person name="Khouri H."/>
            <person name="Kiss H."/>
            <person name="Kothari S.P."/>
            <person name="Madupu R."/>
            <person name="Nelson K.E."/>
            <person name="Nelson W.C."/>
            <person name="Paulsen I."/>
            <person name="Penn K."/>
            <person name="Ren Q."/>
            <person name="Rosovitz M.J."/>
            <person name="Selengut J.D."/>
            <person name="Shrivastava S."/>
            <person name="Sullivan S.A."/>
            <person name="Tapia R."/>
            <person name="Thompson L.S."/>
            <person name="Watkins K.L."/>
            <person name="Yang Q."/>
            <person name="Yu C."/>
            <person name="Zafar N."/>
            <person name="Zhou L."/>
            <person name="Kuske C.R."/>
        </authorList>
    </citation>
    <scope>NUCLEOTIDE SEQUENCE [LARGE SCALE GENOMIC DNA]</scope>
    <source>
        <strain evidence="10 11">Ellin345</strain>
    </source>
</reference>
<organism evidence="10 11">
    <name type="scientific">Koribacter versatilis (strain Ellin345)</name>
    <dbReference type="NCBI Taxonomy" id="204669"/>
    <lineage>
        <taxon>Bacteria</taxon>
        <taxon>Pseudomonadati</taxon>
        <taxon>Acidobacteriota</taxon>
        <taxon>Terriglobia</taxon>
        <taxon>Terriglobales</taxon>
        <taxon>Candidatus Korobacteraceae</taxon>
        <taxon>Candidatus Korobacter</taxon>
    </lineage>
</organism>
<dbReference type="NCBIfam" id="NF009492">
    <property type="entry name" value="PRK12853.1-3"/>
    <property type="match status" value="1"/>
</dbReference>
<evidence type="ECO:0000313" key="11">
    <source>
        <dbReference type="Proteomes" id="UP000002432"/>
    </source>
</evidence>
<dbReference type="InterPro" id="IPR022674">
    <property type="entry name" value="G6P_DH_NAD-bd"/>
</dbReference>
<dbReference type="InterPro" id="IPR019796">
    <property type="entry name" value="G6P_DH_AS"/>
</dbReference>
<feature type="binding site" evidence="7">
    <location>
        <position position="239"/>
    </location>
    <ligand>
        <name>substrate</name>
    </ligand>
</feature>
<dbReference type="EMBL" id="CP000360">
    <property type="protein sequence ID" value="ABF41813.1"/>
    <property type="molecule type" value="Genomic_DNA"/>
</dbReference>
<name>Q1IMT7_KORVE</name>
<keyword evidence="5 7" id="KW-0560">Oxidoreductase</keyword>
<dbReference type="Pfam" id="PF00479">
    <property type="entry name" value="G6PD_N"/>
    <property type="match status" value="1"/>
</dbReference>